<reference evidence="1 2" key="2">
    <citation type="journal article" date="2011" name="PLoS ONE">
        <title>The Cyst-Dividing Bacterium Ramlibacter tataouinensis TTB310 Genome Reveals a Well-Stocked Toolbox for Adaptation to a Desert Environment.</title>
        <authorList>
            <person name="De Luca G."/>
            <person name="Barakat M."/>
            <person name="Ortet P."/>
            <person name="Fochesato S."/>
            <person name="Jourlin-Castelli C."/>
            <person name="Ansaldi M."/>
            <person name="Py B."/>
            <person name="Fichant G."/>
            <person name="Coutinho P.M."/>
            <person name="Voulhoux R."/>
            <person name="Bastien O."/>
            <person name="Marechal E."/>
            <person name="Henrissat B."/>
            <person name="Quentin Y."/>
            <person name="Noirot P."/>
            <person name="Filloux A."/>
            <person name="Mejean V."/>
            <person name="Dubow M.S."/>
            <person name="Barras F."/>
            <person name="Barbe V."/>
            <person name="Weissenbach J."/>
            <person name="Mihalcescu I."/>
            <person name="Vermeglio A."/>
            <person name="Achouak W."/>
            <person name="Heulin T."/>
        </authorList>
    </citation>
    <scope>NUCLEOTIDE SEQUENCE [LARGE SCALE GENOMIC DNA]</scope>
    <source>
        <strain evidence="2">ATCC BAA-407 / DSM 14655 / LMG 21543 / TTB310</strain>
    </source>
</reference>
<evidence type="ECO:0000313" key="1">
    <source>
        <dbReference type="EMBL" id="AEG94025.1"/>
    </source>
</evidence>
<keyword evidence="2" id="KW-1185">Reference proteome</keyword>
<name>F5Y6F1_RAMTT</name>
<proteinExistence type="predicted"/>
<organism evidence="1 2">
    <name type="scientific">Ramlibacter tataouinensis (strain ATCC BAA-407 / DSM 14655 / LMG 21543 / TTB310)</name>
    <dbReference type="NCBI Taxonomy" id="365046"/>
    <lineage>
        <taxon>Bacteria</taxon>
        <taxon>Pseudomonadati</taxon>
        <taxon>Pseudomonadota</taxon>
        <taxon>Betaproteobacteria</taxon>
        <taxon>Burkholderiales</taxon>
        <taxon>Comamonadaceae</taxon>
        <taxon>Ramlibacter</taxon>
    </lineage>
</organism>
<dbReference type="HOGENOM" id="CLU_2702204_0_0_4"/>
<sequence length="73" mass="8271">MAQMIGESFVDRTGQRWWVKGARPGSTDQFIVEAQMKGSYPRVAVYVMTEREFHAHAGAAELKRERPGSTSER</sequence>
<protein>
    <submittedName>
        <fullName evidence="1">Uncharacterized protein</fullName>
    </submittedName>
</protein>
<dbReference type="EMBL" id="CP000245">
    <property type="protein sequence ID" value="AEG94025.1"/>
    <property type="molecule type" value="Genomic_DNA"/>
</dbReference>
<evidence type="ECO:0000313" key="2">
    <source>
        <dbReference type="Proteomes" id="UP000008385"/>
    </source>
</evidence>
<reference evidence="2" key="1">
    <citation type="submission" date="2006-01" db="EMBL/GenBank/DDBJ databases">
        <title>Genome of the cyst-dividing bacterium Ramlibacter tataouinensis.</title>
        <authorList>
            <person name="Barakat M."/>
            <person name="Ortet P."/>
            <person name="De Luca G."/>
            <person name="Jourlin-Castelli C."/>
            <person name="Ansaldi M."/>
            <person name="Py B."/>
            <person name="Fichant G."/>
            <person name="Coutinho P."/>
            <person name="Voulhoux R."/>
            <person name="Bastien O."/>
            <person name="Roy S."/>
            <person name="Marechal E."/>
            <person name="Henrissat B."/>
            <person name="Quentin Y."/>
            <person name="Noirot P."/>
            <person name="Filloux A."/>
            <person name="Mejean V."/>
            <person name="DuBow M."/>
            <person name="Barras F."/>
            <person name="Heulin T."/>
        </authorList>
    </citation>
    <scope>NUCLEOTIDE SEQUENCE [LARGE SCALE GENOMIC DNA]</scope>
    <source>
        <strain evidence="2">ATCC BAA-407 / DSM 14655 / LMG 21543 / TTB310</strain>
    </source>
</reference>
<dbReference type="AlphaFoldDB" id="F5Y6F1"/>
<dbReference type="Proteomes" id="UP000008385">
    <property type="component" value="Chromosome"/>
</dbReference>
<accession>F5Y6F1</accession>
<dbReference type="KEGG" id="rta:Rta_29220"/>
<gene>
    <name evidence="1" type="ordered locus">Rta_29220</name>
</gene>